<evidence type="ECO:0000313" key="1">
    <source>
        <dbReference type="EMBL" id="RPE08498.1"/>
    </source>
</evidence>
<protein>
    <submittedName>
        <fullName evidence="1">ADP-ribosylation/crystallin J1</fullName>
    </submittedName>
</protein>
<dbReference type="Proteomes" id="UP000278351">
    <property type="component" value="Unassembled WGS sequence"/>
</dbReference>
<accession>A0A3N4PLR4</accession>
<evidence type="ECO:0000313" key="2">
    <source>
        <dbReference type="Proteomes" id="UP000278351"/>
    </source>
</evidence>
<dbReference type="EMBL" id="RPDH01000002">
    <property type="protein sequence ID" value="RPE08498.1"/>
    <property type="molecule type" value="Genomic_DNA"/>
</dbReference>
<keyword evidence="2" id="KW-1185">Reference proteome</keyword>
<dbReference type="AlphaFoldDB" id="A0A3N4PLR4"/>
<reference evidence="1 2" key="1">
    <citation type="submission" date="2018-11" db="EMBL/GenBank/DDBJ databases">
        <title>Chitinophaga lutea sp.nov., isolate from arsenic contaminated soil.</title>
        <authorList>
            <person name="Zong Y."/>
        </authorList>
    </citation>
    <scope>NUCLEOTIDE SEQUENCE [LARGE SCALE GENOMIC DNA]</scope>
    <source>
        <strain evidence="1 2">ZY74</strain>
    </source>
</reference>
<name>A0A3N4PLR4_9BACT</name>
<sequence>MDPITLYRPVGLKELELILDTGATAFPPRLHWQPIFYPVMNQPYAEQIALEWNTRDEFSGYCGAVTAFDLPSGFLSRYDVQNVGGEIHNELWVPAEELSEFNQQISGGIRVVKVFFGDRFKMPEHPATAALLRRFR</sequence>
<organism evidence="1 2">
    <name type="scientific">Chitinophaga lutea</name>
    <dbReference type="NCBI Taxonomy" id="2488634"/>
    <lineage>
        <taxon>Bacteria</taxon>
        <taxon>Pseudomonadati</taxon>
        <taxon>Bacteroidota</taxon>
        <taxon>Chitinophagia</taxon>
        <taxon>Chitinophagales</taxon>
        <taxon>Chitinophagaceae</taxon>
        <taxon>Chitinophaga</taxon>
    </lineage>
</organism>
<comment type="caution">
    <text evidence="1">The sequence shown here is derived from an EMBL/GenBank/DDBJ whole genome shotgun (WGS) entry which is preliminary data.</text>
</comment>
<dbReference type="OrthoDB" id="883590at2"/>
<dbReference type="RefSeq" id="WP_123847500.1">
    <property type="nucleotide sequence ID" value="NZ_RPDH01000002.1"/>
</dbReference>
<proteinExistence type="predicted"/>
<gene>
    <name evidence="1" type="ORF">EGT74_15750</name>
</gene>